<gene>
    <name evidence="13" type="ORF">SAMN04488693_10648</name>
</gene>
<dbReference type="NCBIfam" id="TIGR01346">
    <property type="entry name" value="isocit_lyase"/>
    <property type="match status" value="1"/>
</dbReference>
<dbReference type="InterPro" id="IPR018523">
    <property type="entry name" value="Isocitrate_lyase_ph_CS"/>
</dbReference>
<dbReference type="CDD" id="cd00377">
    <property type="entry name" value="ICL_PEPM"/>
    <property type="match status" value="1"/>
</dbReference>
<dbReference type="PANTHER" id="PTHR21631">
    <property type="entry name" value="ISOCITRATE LYASE/MALATE SYNTHASE"/>
    <property type="match status" value="1"/>
</dbReference>
<dbReference type="PROSITE" id="PS00161">
    <property type="entry name" value="ISOCITRATE_LYASE"/>
    <property type="match status" value="1"/>
</dbReference>
<feature type="binding site" evidence="11">
    <location>
        <position position="236"/>
    </location>
    <ligand>
        <name>substrate</name>
    </ligand>
</feature>
<evidence type="ECO:0000313" key="14">
    <source>
        <dbReference type="Proteomes" id="UP000199258"/>
    </source>
</evidence>
<dbReference type="InterPro" id="IPR015813">
    <property type="entry name" value="Pyrv/PenolPyrv_kinase-like_dom"/>
</dbReference>
<comment type="subunit">
    <text evidence="3">Homotetramer.</text>
</comment>
<keyword evidence="6" id="KW-0816">Tricarboxylic acid cycle</keyword>
<evidence type="ECO:0000256" key="1">
    <source>
        <dbReference type="ARBA" id="ARBA00004793"/>
    </source>
</evidence>
<dbReference type="RefSeq" id="WP_090585965.1">
    <property type="nucleotide sequence ID" value="NZ_FNDT01000006.1"/>
</dbReference>
<evidence type="ECO:0000256" key="7">
    <source>
        <dbReference type="ARBA" id="ARBA00023239"/>
    </source>
</evidence>
<evidence type="ECO:0000256" key="2">
    <source>
        <dbReference type="ARBA" id="ARBA00005704"/>
    </source>
</evidence>
<comment type="similarity">
    <text evidence="2">Belongs to the isocitrate lyase/PEP mutase superfamily. Isocitrate lyase family.</text>
</comment>
<evidence type="ECO:0000256" key="6">
    <source>
        <dbReference type="ARBA" id="ARBA00022532"/>
    </source>
</evidence>
<evidence type="ECO:0000256" key="3">
    <source>
        <dbReference type="ARBA" id="ARBA00011881"/>
    </source>
</evidence>
<keyword evidence="7 13" id="KW-0456">Lyase</keyword>
<dbReference type="EMBL" id="FNDT01000006">
    <property type="protein sequence ID" value="SDI10831.1"/>
    <property type="molecule type" value="Genomic_DNA"/>
</dbReference>
<evidence type="ECO:0000313" key="13">
    <source>
        <dbReference type="EMBL" id="SDI10831.1"/>
    </source>
</evidence>
<evidence type="ECO:0000256" key="10">
    <source>
        <dbReference type="PIRSR" id="PIRSR001362-1"/>
    </source>
</evidence>
<dbReference type="Pfam" id="PF00463">
    <property type="entry name" value="ICL"/>
    <property type="match status" value="2"/>
</dbReference>
<dbReference type="Proteomes" id="UP000199258">
    <property type="component" value="Unassembled WGS sequence"/>
</dbReference>
<keyword evidence="5" id="KW-0329">Glyoxylate bypass</keyword>
<accession>A0A1G8HWD2</accession>
<feature type="binding site" evidence="11">
    <location>
        <position position="355"/>
    </location>
    <ligand>
        <name>substrate</name>
    </ligand>
</feature>
<dbReference type="GO" id="GO:0006099">
    <property type="term" value="P:tricarboxylic acid cycle"/>
    <property type="evidence" value="ECO:0007669"/>
    <property type="project" value="UniProtKB-UniRule"/>
</dbReference>
<evidence type="ECO:0000256" key="9">
    <source>
        <dbReference type="NCBIfam" id="TIGR01346"/>
    </source>
</evidence>
<evidence type="ECO:0000256" key="8">
    <source>
        <dbReference type="ARBA" id="ARBA00023531"/>
    </source>
</evidence>
<feature type="binding site" evidence="11">
    <location>
        <begin position="321"/>
        <end position="325"/>
    </location>
    <ligand>
        <name>substrate</name>
    </ligand>
</feature>
<comment type="catalytic activity">
    <reaction evidence="8">
        <text>D-threo-isocitrate = glyoxylate + succinate</text>
        <dbReference type="Rhea" id="RHEA:13245"/>
        <dbReference type="ChEBI" id="CHEBI:15562"/>
        <dbReference type="ChEBI" id="CHEBI:30031"/>
        <dbReference type="ChEBI" id="CHEBI:36655"/>
        <dbReference type="EC" id="4.1.3.1"/>
    </reaction>
</comment>
<feature type="active site" description="Proton acceptor" evidence="10">
    <location>
        <position position="199"/>
    </location>
</feature>
<keyword evidence="12" id="KW-0479">Metal-binding</keyword>
<dbReference type="GO" id="GO:0006097">
    <property type="term" value="P:glyoxylate cycle"/>
    <property type="evidence" value="ECO:0007669"/>
    <property type="project" value="UniProtKB-KW"/>
</dbReference>
<dbReference type="InterPro" id="IPR039556">
    <property type="entry name" value="ICL/PEPM"/>
</dbReference>
<keyword evidence="12" id="KW-0460">Magnesium</keyword>
<dbReference type="InterPro" id="IPR006254">
    <property type="entry name" value="Isocitrate_lyase"/>
</dbReference>
<feature type="binding site" evidence="11">
    <location>
        <begin position="99"/>
        <end position="101"/>
    </location>
    <ligand>
        <name>substrate</name>
    </ligand>
</feature>
<keyword evidence="14" id="KW-1185">Reference proteome</keyword>
<comment type="pathway">
    <text evidence="1">Carbohydrate metabolism; glyoxylate cycle; (S)-malate from isocitrate: step 1/2.</text>
</comment>
<dbReference type="InterPro" id="IPR040442">
    <property type="entry name" value="Pyrv_kinase-like_dom_sf"/>
</dbReference>
<dbReference type="EC" id="4.1.3.1" evidence="4 9"/>
<name>A0A1G8HWD2_9MICC</name>
<dbReference type="PANTHER" id="PTHR21631:SF3">
    <property type="entry name" value="BIFUNCTIONAL GLYOXYLATE CYCLE PROTEIN"/>
    <property type="match status" value="1"/>
</dbReference>
<dbReference type="FunFam" id="3.20.20.60:FF:000005">
    <property type="entry name" value="Isocitrate lyase"/>
    <property type="match status" value="1"/>
</dbReference>
<comment type="cofactor">
    <cofactor evidence="12">
        <name>Mg(2+)</name>
        <dbReference type="ChEBI" id="CHEBI:18420"/>
    </cofactor>
    <text evidence="12">Can also use Mn(2+) ion.</text>
</comment>
<organism evidence="13 14">
    <name type="scientific">Arthrobacter subterraneus</name>
    <dbReference type="NCBI Taxonomy" id="335973"/>
    <lineage>
        <taxon>Bacteria</taxon>
        <taxon>Bacillati</taxon>
        <taxon>Actinomycetota</taxon>
        <taxon>Actinomycetes</taxon>
        <taxon>Micrococcales</taxon>
        <taxon>Micrococcaceae</taxon>
        <taxon>Arthrobacter</taxon>
    </lineage>
</organism>
<evidence type="ECO:0000256" key="12">
    <source>
        <dbReference type="PIRSR" id="PIRSR001362-3"/>
    </source>
</evidence>
<evidence type="ECO:0000256" key="5">
    <source>
        <dbReference type="ARBA" id="ARBA00022435"/>
    </source>
</evidence>
<dbReference type="NCBIfam" id="NF011645">
    <property type="entry name" value="PRK15063.1"/>
    <property type="match status" value="1"/>
</dbReference>
<dbReference type="STRING" id="335973.SAMN04488693_10648"/>
<dbReference type="PIRSF" id="PIRSF001362">
    <property type="entry name" value="Isocit_lyase"/>
    <property type="match status" value="1"/>
</dbReference>
<dbReference type="SUPFAM" id="SSF51621">
    <property type="entry name" value="Phosphoenolpyruvate/pyruvate domain"/>
    <property type="match status" value="1"/>
</dbReference>
<reference evidence="13 14" key="1">
    <citation type="submission" date="2016-10" db="EMBL/GenBank/DDBJ databases">
        <authorList>
            <person name="de Groot N.N."/>
        </authorList>
    </citation>
    <scope>NUCLEOTIDE SEQUENCE [LARGE SCALE GENOMIC DNA]</scope>
    <source>
        <strain evidence="13 14">NP_1H</strain>
    </source>
</reference>
<dbReference type="GO" id="GO:0004451">
    <property type="term" value="F:isocitrate lyase activity"/>
    <property type="evidence" value="ECO:0007669"/>
    <property type="project" value="UniProtKB-UniRule"/>
</dbReference>
<proteinExistence type="inferred from homology"/>
<evidence type="ECO:0000256" key="4">
    <source>
        <dbReference type="ARBA" id="ARBA00012909"/>
    </source>
</evidence>
<sequence>MTQEAVNNAHTQAVRELELEWAADQRWDGIQRDYSAADVVRLRGSVQEEHTLARRGAEKLWQQLTSQAQTGGYTNALGALTGNQAVQQVKAGLKAIYLSGWQVAADANLSGQTYPDQSLYPANSVPQVVRRINNALQRADQIEWAEGTQSVEDWFVPIVADAEAGFGGPLNAYELMKSMIAAGASGVHWEDQLASEKKCGHLGGKVLIPTQQHIRTLNAARLAADVAGTPSVIIARTDAEAATLITSDVDERDQEFITGERTAEGFYKVRNGIEPCIARAKAYAPYSDLIWMETGTPDLELARRFAEAVKSEFPDQMLSYNCSPSFNWKKHLDDATIAKFQRELGAMGFTFQFITLAGFHALNYSMFDLAHGYAREGMSAYVELQEKEFASESRGYTATRHQREVGTGYFDQVASALNPTGSTLALAGSTETQQFH</sequence>
<feature type="binding site" evidence="11">
    <location>
        <begin position="200"/>
        <end position="201"/>
    </location>
    <ligand>
        <name>substrate</name>
    </ligand>
</feature>
<feature type="binding site" evidence="12">
    <location>
        <position position="161"/>
    </location>
    <ligand>
        <name>Mg(2+)</name>
        <dbReference type="ChEBI" id="CHEBI:18420"/>
    </ligand>
</feature>
<evidence type="ECO:0000256" key="11">
    <source>
        <dbReference type="PIRSR" id="PIRSR001362-2"/>
    </source>
</evidence>
<dbReference type="GO" id="GO:0046872">
    <property type="term" value="F:metal ion binding"/>
    <property type="evidence" value="ECO:0007669"/>
    <property type="project" value="UniProtKB-KW"/>
</dbReference>
<protein>
    <recommendedName>
        <fullName evidence="4 9">Isocitrate lyase</fullName>
        <ecNumber evidence="4 9">4.1.3.1</ecNumber>
    </recommendedName>
</protein>
<dbReference type="Gene3D" id="3.20.20.60">
    <property type="entry name" value="Phosphoenolpyruvate-binding domains"/>
    <property type="match status" value="1"/>
</dbReference>
<dbReference type="OrthoDB" id="8629576at2"/>
<dbReference type="AlphaFoldDB" id="A0A1G8HWD2"/>